<evidence type="ECO:0000256" key="3">
    <source>
        <dbReference type="ARBA" id="ARBA00022801"/>
    </source>
</evidence>
<feature type="transmembrane region" description="Helical" evidence="6">
    <location>
        <begin position="7"/>
        <end position="27"/>
    </location>
</feature>
<evidence type="ECO:0000259" key="7">
    <source>
        <dbReference type="Pfam" id="PF00413"/>
    </source>
</evidence>
<feature type="coiled-coil region" evidence="5">
    <location>
        <begin position="87"/>
        <end position="198"/>
    </location>
</feature>
<reference evidence="8 9" key="1">
    <citation type="submission" date="2017-09" db="EMBL/GenBank/DDBJ databases">
        <title>Depth-based differentiation of microbial function through sediment-hosted aquifers and enrichment of novel symbionts in the deep terrestrial subsurface.</title>
        <authorList>
            <person name="Probst A.J."/>
            <person name="Ladd B."/>
            <person name="Jarett J.K."/>
            <person name="Geller-Mcgrath D.E."/>
            <person name="Sieber C.M."/>
            <person name="Emerson J.B."/>
            <person name="Anantharaman K."/>
            <person name="Thomas B.C."/>
            <person name="Malmstrom R."/>
            <person name="Stieglmeier M."/>
            <person name="Klingl A."/>
            <person name="Woyke T."/>
            <person name="Ryan C.M."/>
            <person name="Banfield J.F."/>
        </authorList>
    </citation>
    <scope>NUCLEOTIDE SEQUENCE [LARGE SCALE GENOMIC DNA]</scope>
    <source>
        <strain evidence="8">CG23_combo_of_CG06-09_8_20_14_all_40_13</strain>
    </source>
</reference>
<dbReference type="GO" id="GO:0004222">
    <property type="term" value="F:metalloendopeptidase activity"/>
    <property type="evidence" value="ECO:0007669"/>
    <property type="project" value="InterPro"/>
</dbReference>
<evidence type="ECO:0000256" key="4">
    <source>
        <dbReference type="ARBA" id="ARBA00022833"/>
    </source>
</evidence>
<evidence type="ECO:0000256" key="2">
    <source>
        <dbReference type="ARBA" id="ARBA00022723"/>
    </source>
</evidence>
<comment type="caution">
    <text evidence="8">The sequence shown here is derived from an EMBL/GenBank/DDBJ whole genome shotgun (WGS) entry which is preliminary data.</text>
</comment>
<dbReference type="EMBL" id="PCRM01000022">
    <property type="protein sequence ID" value="PIP21727.1"/>
    <property type="molecule type" value="Genomic_DNA"/>
</dbReference>
<keyword evidence="3" id="KW-0378">Hydrolase</keyword>
<protein>
    <recommendedName>
        <fullName evidence="7">Peptidase M10 metallopeptidase domain-containing protein</fullName>
    </recommendedName>
</protein>
<dbReference type="InterPro" id="IPR001818">
    <property type="entry name" value="Pept_M10_metallopeptidase"/>
</dbReference>
<dbReference type="InterPro" id="IPR024079">
    <property type="entry name" value="MetalloPept_cat_dom_sf"/>
</dbReference>
<evidence type="ECO:0000256" key="6">
    <source>
        <dbReference type="SAM" id="Phobius"/>
    </source>
</evidence>
<name>A0A2G9YR61_9BACT</name>
<proteinExistence type="predicted"/>
<dbReference type="AlphaFoldDB" id="A0A2G9YR61"/>
<keyword evidence="4" id="KW-0862">Zinc</keyword>
<keyword evidence="6" id="KW-0812">Transmembrane</keyword>
<evidence type="ECO:0000313" key="9">
    <source>
        <dbReference type="Proteomes" id="UP000231567"/>
    </source>
</evidence>
<keyword evidence="5" id="KW-0175">Coiled coil</keyword>
<accession>A0A2G9YR61</accession>
<keyword evidence="2" id="KW-0479">Metal-binding</keyword>
<dbReference type="GO" id="GO:0008270">
    <property type="term" value="F:zinc ion binding"/>
    <property type="evidence" value="ECO:0007669"/>
    <property type="project" value="InterPro"/>
</dbReference>
<evidence type="ECO:0000256" key="5">
    <source>
        <dbReference type="SAM" id="Coils"/>
    </source>
</evidence>
<dbReference type="Pfam" id="PF00413">
    <property type="entry name" value="Peptidase_M10"/>
    <property type="match status" value="1"/>
</dbReference>
<gene>
    <name evidence="8" type="ORF">COX39_01355</name>
</gene>
<evidence type="ECO:0000313" key="8">
    <source>
        <dbReference type="EMBL" id="PIP21727.1"/>
    </source>
</evidence>
<sequence>MKILKSFVLIFMMAGLLAVSYFIYQYYQNPCHLPVKFAVEQVDSRFKIGKDEVLKIAQTAANEWNKQSSRDLLEYDQNAGLKIDMVYDQRQTNIDELNANVSQLNNTGETIEGLKSKLDILIAQYENDLNKYNLEVNYYNSQGGAPPEQFNQLQKEKQDLDSRRQMINRSASLLNVQIDERNTNLQNFKAKLDENKNKIITQGLYIPDKNVIDVFTYGNNTELKFVLMHELGHAIGLDHDQNATSLMYTMIQQQDINNLKLTSEDLLLLKQTCHLR</sequence>
<keyword evidence="6" id="KW-1133">Transmembrane helix</keyword>
<evidence type="ECO:0000256" key="1">
    <source>
        <dbReference type="ARBA" id="ARBA00022670"/>
    </source>
</evidence>
<dbReference type="SUPFAM" id="SSF55486">
    <property type="entry name" value="Metalloproteases ('zincins'), catalytic domain"/>
    <property type="match status" value="1"/>
</dbReference>
<dbReference type="Proteomes" id="UP000231567">
    <property type="component" value="Unassembled WGS sequence"/>
</dbReference>
<dbReference type="GO" id="GO:0006508">
    <property type="term" value="P:proteolysis"/>
    <property type="evidence" value="ECO:0007669"/>
    <property type="project" value="UniProtKB-KW"/>
</dbReference>
<organism evidence="8 9">
    <name type="scientific">Candidatus Nealsonbacteria bacterium CG23_combo_of_CG06-09_8_20_14_all_40_13</name>
    <dbReference type="NCBI Taxonomy" id="1974724"/>
    <lineage>
        <taxon>Bacteria</taxon>
        <taxon>Candidatus Nealsoniibacteriota</taxon>
    </lineage>
</organism>
<feature type="domain" description="Peptidase M10 metallopeptidase" evidence="7">
    <location>
        <begin position="189"/>
        <end position="267"/>
    </location>
</feature>
<keyword evidence="1" id="KW-0645">Protease</keyword>
<dbReference type="Gene3D" id="3.40.390.10">
    <property type="entry name" value="Collagenase (Catalytic Domain)"/>
    <property type="match status" value="1"/>
</dbReference>
<dbReference type="GO" id="GO:0031012">
    <property type="term" value="C:extracellular matrix"/>
    <property type="evidence" value="ECO:0007669"/>
    <property type="project" value="InterPro"/>
</dbReference>
<keyword evidence="6" id="KW-0472">Membrane</keyword>